<keyword evidence="3" id="KW-1185">Reference proteome</keyword>
<evidence type="ECO:0000313" key="2">
    <source>
        <dbReference type="EMBL" id="GAX19827.1"/>
    </source>
</evidence>
<dbReference type="Proteomes" id="UP000198406">
    <property type="component" value="Unassembled WGS sequence"/>
</dbReference>
<evidence type="ECO:0000313" key="3">
    <source>
        <dbReference type="Proteomes" id="UP000198406"/>
    </source>
</evidence>
<comment type="caution">
    <text evidence="2">The sequence shown here is derived from an EMBL/GenBank/DDBJ whole genome shotgun (WGS) entry which is preliminary data.</text>
</comment>
<accession>A0A1Z5K0Q2</accession>
<evidence type="ECO:0000256" key="1">
    <source>
        <dbReference type="SAM" id="MobiDB-lite"/>
    </source>
</evidence>
<feature type="region of interest" description="Disordered" evidence="1">
    <location>
        <begin position="32"/>
        <end position="113"/>
    </location>
</feature>
<proteinExistence type="predicted"/>
<feature type="compositionally biased region" description="Low complexity" evidence="1">
    <location>
        <begin position="11"/>
        <end position="20"/>
    </location>
</feature>
<reference evidence="2 3" key="1">
    <citation type="journal article" date="2015" name="Plant Cell">
        <title>Oil accumulation by the oleaginous diatom Fistulifera solaris as revealed by the genome and transcriptome.</title>
        <authorList>
            <person name="Tanaka T."/>
            <person name="Maeda Y."/>
            <person name="Veluchamy A."/>
            <person name="Tanaka M."/>
            <person name="Abida H."/>
            <person name="Marechal E."/>
            <person name="Bowler C."/>
            <person name="Muto M."/>
            <person name="Sunaga Y."/>
            <person name="Tanaka M."/>
            <person name="Yoshino T."/>
            <person name="Taniguchi T."/>
            <person name="Fukuda Y."/>
            <person name="Nemoto M."/>
            <person name="Matsumoto M."/>
            <person name="Wong P.S."/>
            <person name="Aburatani S."/>
            <person name="Fujibuchi W."/>
        </authorList>
    </citation>
    <scope>NUCLEOTIDE SEQUENCE [LARGE SCALE GENOMIC DNA]</scope>
    <source>
        <strain evidence="2 3">JPCC DA0580</strain>
    </source>
</reference>
<dbReference type="InParanoid" id="A0A1Z5K0Q2"/>
<name>A0A1Z5K0Q2_FISSO</name>
<dbReference type="AlphaFoldDB" id="A0A1Z5K0Q2"/>
<feature type="region of interest" description="Disordered" evidence="1">
    <location>
        <begin position="1"/>
        <end position="20"/>
    </location>
</feature>
<protein>
    <submittedName>
        <fullName evidence="2">Uncharacterized protein</fullName>
    </submittedName>
</protein>
<sequence length="128" mass="14405">MTLPIPFMRRTSTNSTLSSMVSSLSLQILDDEMIESPSKKQGLRRKENPNAVLPPRSPSKAVRWSDLSSSSLRYNDRWSSDFDMDVCPKRPRRSPEASSLPTTPPPQRKSLWSVATQSLLQVLTTSDK</sequence>
<gene>
    <name evidence="2" type="ORF">FisN_11Lu314</name>
</gene>
<organism evidence="2 3">
    <name type="scientific">Fistulifera solaris</name>
    <name type="common">Oleaginous diatom</name>
    <dbReference type="NCBI Taxonomy" id="1519565"/>
    <lineage>
        <taxon>Eukaryota</taxon>
        <taxon>Sar</taxon>
        <taxon>Stramenopiles</taxon>
        <taxon>Ochrophyta</taxon>
        <taxon>Bacillariophyta</taxon>
        <taxon>Bacillariophyceae</taxon>
        <taxon>Bacillariophycidae</taxon>
        <taxon>Naviculales</taxon>
        <taxon>Naviculaceae</taxon>
        <taxon>Fistulifera</taxon>
    </lineage>
</organism>
<dbReference type="EMBL" id="BDSP01000140">
    <property type="protein sequence ID" value="GAX19827.1"/>
    <property type="molecule type" value="Genomic_DNA"/>
</dbReference>